<comment type="caution">
    <text evidence="1">The sequence shown here is derived from an EMBL/GenBank/DDBJ whole genome shotgun (WGS) entry which is preliminary data.</text>
</comment>
<dbReference type="Proteomes" id="UP001141950">
    <property type="component" value="Unassembled WGS sequence"/>
</dbReference>
<organism evidence="1 2">
    <name type="scientific">Paenibacillus soyae</name>
    <dbReference type="NCBI Taxonomy" id="2969249"/>
    <lineage>
        <taxon>Bacteria</taxon>
        <taxon>Bacillati</taxon>
        <taxon>Bacillota</taxon>
        <taxon>Bacilli</taxon>
        <taxon>Bacillales</taxon>
        <taxon>Paenibacillaceae</taxon>
        <taxon>Paenibacillus</taxon>
    </lineage>
</organism>
<dbReference type="AlphaFoldDB" id="A0A9X2S9Z4"/>
<dbReference type="PROSITE" id="PS51257">
    <property type="entry name" value="PROKAR_LIPOPROTEIN"/>
    <property type="match status" value="1"/>
</dbReference>
<accession>A0A9X2S9Z4</accession>
<protein>
    <submittedName>
        <fullName evidence="1">Uncharacterized protein</fullName>
    </submittedName>
</protein>
<gene>
    <name evidence="1" type="ORF">NQZ67_16960</name>
</gene>
<keyword evidence="2" id="KW-1185">Reference proteome</keyword>
<dbReference type="EMBL" id="JANIPJ010000012">
    <property type="protein sequence ID" value="MCR2805580.1"/>
    <property type="molecule type" value="Genomic_DNA"/>
</dbReference>
<dbReference type="RefSeq" id="WP_257448198.1">
    <property type="nucleotide sequence ID" value="NZ_JANIPJ010000012.1"/>
</dbReference>
<evidence type="ECO:0000313" key="1">
    <source>
        <dbReference type="EMBL" id="MCR2805580.1"/>
    </source>
</evidence>
<sequence length="133" mass="14851">MNKLGFFTILFLITLTMTGCGLFESKNDISIEMVAFGSLTNEEKERIPVSPKDSTVKKVSVNGEIKSVIDKNYNKEEVYSVTFNHTETSSTGRLIVFVDLDKKTVVGKNSLLRETIVQRLREQFAAAAAASFY</sequence>
<evidence type="ECO:0000313" key="2">
    <source>
        <dbReference type="Proteomes" id="UP001141950"/>
    </source>
</evidence>
<reference evidence="1" key="1">
    <citation type="submission" date="2022-08" db="EMBL/GenBank/DDBJ databases">
        <title>The genomic sequence of strain Paenibacillus sp. SCIV0701.</title>
        <authorList>
            <person name="Zhao H."/>
        </authorList>
    </citation>
    <scope>NUCLEOTIDE SEQUENCE</scope>
    <source>
        <strain evidence="1">SCIV0701</strain>
    </source>
</reference>
<name>A0A9X2S9Z4_9BACL</name>
<proteinExistence type="predicted"/>